<keyword evidence="6" id="KW-0575">Peroxidase</keyword>
<dbReference type="EMBL" id="BLXT01001860">
    <property type="protein sequence ID" value="GFN88608.1"/>
    <property type="molecule type" value="Genomic_DNA"/>
</dbReference>
<dbReference type="InterPro" id="IPR019791">
    <property type="entry name" value="Haem_peroxidase_animal"/>
</dbReference>
<gene>
    <name evidence="6" type="ORF">PoB_001511400</name>
</gene>
<dbReference type="GO" id="GO:0005576">
    <property type="term" value="C:extracellular region"/>
    <property type="evidence" value="ECO:0007669"/>
    <property type="project" value="UniProtKB-SubCell"/>
</dbReference>
<dbReference type="InterPro" id="IPR010255">
    <property type="entry name" value="Haem_peroxidase_sf"/>
</dbReference>
<dbReference type="PROSITE" id="PS50292">
    <property type="entry name" value="PEROXIDASE_3"/>
    <property type="match status" value="1"/>
</dbReference>
<protein>
    <submittedName>
        <fullName evidence="6">Chorion peroxidase</fullName>
    </submittedName>
</protein>
<feature type="compositionally biased region" description="Basic residues" evidence="4">
    <location>
        <begin position="47"/>
        <end position="56"/>
    </location>
</feature>
<dbReference type="GO" id="GO:0006979">
    <property type="term" value="P:response to oxidative stress"/>
    <property type="evidence" value="ECO:0007669"/>
    <property type="project" value="InterPro"/>
</dbReference>
<feature type="compositionally biased region" description="Low complexity" evidence="4">
    <location>
        <begin position="99"/>
        <end position="116"/>
    </location>
</feature>
<feature type="signal peptide" evidence="5">
    <location>
        <begin position="1"/>
        <end position="20"/>
    </location>
</feature>
<organism evidence="6 7">
    <name type="scientific">Plakobranchus ocellatus</name>
    <dbReference type="NCBI Taxonomy" id="259542"/>
    <lineage>
        <taxon>Eukaryota</taxon>
        <taxon>Metazoa</taxon>
        <taxon>Spiralia</taxon>
        <taxon>Lophotrochozoa</taxon>
        <taxon>Mollusca</taxon>
        <taxon>Gastropoda</taxon>
        <taxon>Heterobranchia</taxon>
        <taxon>Euthyneura</taxon>
        <taxon>Panpulmonata</taxon>
        <taxon>Sacoglossa</taxon>
        <taxon>Placobranchoidea</taxon>
        <taxon>Plakobranchidae</taxon>
        <taxon>Plakobranchus</taxon>
    </lineage>
</organism>
<dbReference type="PANTHER" id="PTHR11475">
    <property type="entry name" value="OXIDASE/PEROXIDASE"/>
    <property type="match status" value="1"/>
</dbReference>
<feature type="chain" id="PRO_5043382902" evidence="5">
    <location>
        <begin position="21"/>
        <end position="482"/>
    </location>
</feature>
<dbReference type="Gene3D" id="1.10.640.10">
    <property type="entry name" value="Haem peroxidase domain superfamily, animal type"/>
    <property type="match status" value="1"/>
</dbReference>
<keyword evidence="2" id="KW-0964">Secreted</keyword>
<accession>A0AAV3Z2I3</accession>
<keyword evidence="6" id="KW-0560">Oxidoreductase</keyword>
<evidence type="ECO:0000256" key="2">
    <source>
        <dbReference type="ARBA" id="ARBA00022525"/>
    </source>
</evidence>
<evidence type="ECO:0000256" key="3">
    <source>
        <dbReference type="ARBA" id="ARBA00023180"/>
    </source>
</evidence>
<evidence type="ECO:0000313" key="6">
    <source>
        <dbReference type="EMBL" id="GFN88608.1"/>
    </source>
</evidence>
<dbReference type="PRINTS" id="PR00457">
    <property type="entry name" value="ANPEROXIDASE"/>
</dbReference>
<keyword evidence="7" id="KW-1185">Reference proteome</keyword>
<dbReference type="AlphaFoldDB" id="A0AAV3Z2I3"/>
<dbReference type="InterPro" id="IPR037120">
    <property type="entry name" value="Haem_peroxidase_sf_animal"/>
</dbReference>
<dbReference type="PANTHER" id="PTHR11475:SF4">
    <property type="entry name" value="CHORION PEROXIDASE"/>
    <property type="match status" value="1"/>
</dbReference>
<sequence length="482" mass="52268">MRVFALLLLALAYLANQATAEKIAAPARVDGRLTGHVTFSEQVLLHREKRQGRGRRPPQGNRRPPARTRPPTAPPTTALPTNAPTNAPTDPPTDPPTIAPTIAPTNAQTNAPTNAPTNPPTNAPTNAPTNPPTSPPSTSGASVSCGTEFYRSADGSCNNVVEPTWGAKDSAFRRMLQPVYSSNNGPVLNSTVDGTPLPSPRLISRIIHDPENRPERRPVMSMQWGQFLDHDITSTPVNPDEEKCCYDGIIASGVQQHPDVAVNGPCFPIFIPTGDNHFTSLEARCMECKRSYQTIVNAEQINLATAFIDGSQVYGSTDSEMEELRSNALGRGRLLDINDHLPKGADDVCVVSDNNVDYCLKADHVEARNAEVQSYGSLLSGDSRVNVYPGLGALHTVFLRMHNRIADGLAAVNSDWTDDEVFNEARRIVGALLQKITYSEWLPSVLGPAAMATYRLSSTVDYKYEPGTNPTLYNVFSTAAFR</sequence>
<proteinExistence type="predicted"/>
<dbReference type="GO" id="GO:0004601">
    <property type="term" value="F:peroxidase activity"/>
    <property type="evidence" value="ECO:0007669"/>
    <property type="project" value="UniProtKB-KW"/>
</dbReference>
<dbReference type="GO" id="GO:0020037">
    <property type="term" value="F:heme binding"/>
    <property type="evidence" value="ECO:0007669"/>
    <property type="project" value="InterPro"/>
</dbReference>
<dbReference type="Proteomes" id="UP000735302">
    <property type="component" value="Unassembled WGS sequence"/>
</dbReference>
<reference evidence="6 7" key="1">
    <citation type="journal article" date="2021" name="Elife">
        <title>Chloroplast acquisition without the gene transfer in kleptoplastic sea slugs, Plakobranchus ocellatus.</title>
        <authorList>
            <person name="Maeda T."/>
            <person name="Takahashi S."/>
            <person name="Yoshida T."/>
            <person name="Shimamura S."/>
            <person name="Takaki Y."/>
            <person name="Nagai Y."/>
            <person name="Toyoda A."/>
            <person name="Suzuki Y."/>
            <person name="Arimoto A."/>
            <person name="Ishii H."/>
            <person name="Satoh N."/>
            <person name="Nishiyama T."/>
            <person name="Hasebe M."/>
            <person name="Maruyama T."/>
            <person name="Minagawa J."/>
            <person name="Obokata J."/>
            <person name="Shigenobu S."/>
        </authorList>
    </citation>
    <scope>NUCLEOTIDE SEQUENCE [LARGE SCALE GENOMIC DNA]</scope>
</reference>
<evidence type="ECO:0000256" key="1">
    <source>
        <dbReference type="ARBA" id="ARBA00004613"/>
    </source>
</evidence>
<feature type="compositionally biased region" description="Low complexity" evidence="4">
    <location>
        <begin position="75"/>
        <end position="88"/>
    </location>
</feature>
<dbReference type="Pfam" id="PF03098">
    <property type="entry name" value="An_peroxidase"/>
    <property type="match status" value="1"/>
</dbReference>
<evidence type="ECO:0000313" key="7">
    <source>
        <dbReference type="Proteomes" id="UP000735302"/>
    </source>
</evidence>
<dbReference type="SUPFAM" id="SSF48113">
    <property type="entry name" value="Heme-dependent peroxidases"/>
    <property type="match status" value="1"/>
</dbReference>
<feature type="region of interest" description="Disordered" evidence="4">
    <location>
        <begin position="44"/>
        <end position="143"/>
    </location>
</feature>
<comment type="caution">
    <text evidence="6">The sequence shown here is derived from an EMBL/GenBank/DDBJ whole genome shotgun (WGS) entry which is preliminary data.</text>
</comment>
<comment type="subcellular location">
    <subcellularLocation>
        <location evidence="1">Secreted</location>
    </subcellularLocation>
</comment>
<evidence type="ECO:0000256" key="5">
    <source>
        <dbReference type="SAM" id="SignalP"/>
    </source>
</evidence>
<keyword evidence="5" id="KW-0732">Signal</keyword>
<name>A0AAV3Z2I3_9GAST</name>
<evidence type="ECO:0000256" key="4">
    <source>
        <dbReference type="SAM" id="MobiDB-lite"/>
    </source>
</evidence>
<feature type="compositionally biased region" description="Pro residues" evidence="4">
    <location>
        <begin position="89"/>
        <end position="98"/>
    </location>
</feature>
<keyword evidence="3" id="KW-0325">Glycoprotein</keyword>